<dbReference type="PANTHER" id="PTHR13844">
    <property type="entry name" value="SWI/SNF-RELATED MATRIX-ASSOCIATED ACTIN-DEPENDENT REGULATOR OF CHROMATIN SUBFAMILY D"/>
    <property type="match status" value="1"/>
</dbReference>
<evidence type="ECO:0000313" key="5">
    <source>
        <dbReference type="Ensembl" id="ENSCJPP00005025425.1"/>
    </source>
</evidence>
<gene>
    <name evidence="5" type="primary">SMARCD1</name>
</gene>
<dbReference type="InterPro" id="IPR003121">
    <property type="entry name" value="SWIB_MDM2_domain"/>
</dbReference>
<dbReference type="GeneTree" id="ENSGT00940000156629"/>
<organism evidence="5 6">
    <name type="scientific">Coturnix japonica</name>
    <name type="common">Japanese quail</name>
    <name type="synonym">Coturnix coturnix japonica</name>
    <dbReference type="NCBI Taxonomy" id="93934"/>
    <lineage>
        <taxon>Eukaryota</taxon>
        <taxon>Metazoa</taxon>
        <taxon>Chordata</taxon>
        <taxon>Craniata</taxon>
        <taxon>Vertebrata</taxon>
        <taxon>Euteleostomi</taxon>
        <taxon>Archelosauria</taxon>
        <taxon>Archosauria</taxon>
        <taxon>Dinosauria</taxon>
        <taxon>Saurischia</taxon>
        <taxon>Theropoda</taxon>
        <taxon>Coelurosauria</taxon>
        <taxon>Aves</taxon>
        <taxon>Neognathae</taxon>
        <taxon>Galloanserae</taxon>
        <taxon>Galliformes</taxon>
        <taxon>Phasianidae</taxon>
        <taxon>Perdicinae</taxon>
        <taxon>Coturnix</taxon>
    </lineage>
</organism>
<proteinExistence type="inferred from homology"/>
<feature type="region of interest" description="Disordered" evidence="3">
    <location>
        <begin position="1"/>
        <end position="67"/>
    </location>
</feature>
<dbReference type="Ensembl" id="ENSCJPT00005034579.1">
    <property type="protein sequence ID" value="ENSCJPP00005025425.1"/>
    <property type="gene ID" value="ENSCJPG00005019824.1"/>
</dbReference>
<dbReference type="Pfam" id="PF02201">
    <property type="entry name" value="SWIB"/>
    <property type="match status" value="1"/>
</dbReference>
<sequence>MVHGTAGSHPTKPPTTATPGGHEPWAPSKLTAQAPYPFPLLPPPSSGAIGHPQPPASSKSPHGFLPPAGGALCSRCRSRPLSALSLCQSSGSGPLLFVLDKMAARAGFQSVTPSGGGGGAATGTGALGPGTPGGPVRMGPAPGQGLYRSPLPGAAYPRPGMLPGSRLAPQGPSMGPPGYGGSPAVRPGMAQAGLDQARKRPAPQQLQQVQPQAVPNRNHNAKKKKMADKILPQRIRELVPESQAYMDLLAFERKLDQTIMRKRLDIQEALKRPIKQKRKLRIFISNTFNPAKSDAEDGEGTVASWELRVEGRLLEDSALSKYDATKQKRKFSSFFKSLVIELDKDLYGPDNHLVEWHRTATTQETDGFQVKRPGDVNVRCTVLLMLDYQPPQFKLDPRLARLLGIHTQTRPVIIQALWQYIKTHKLQDPHEREYVICDKYLQQIFESQRMKFSEIPQRLHALLMPPEPIIINHVISVDPNDQKKTACYDIDVEVDDTLKTQMNSFLLSTASQQEIAALDNKIHETIETINQLKTQREFMLSFARDPQGFINDWLQSQCRDLKTMTDVVGNPEEERRAEFYFQPWAQEAVCRYFYSKVQQRRQELEQALGIRNT</sequence>
<evidence type="ECO:0000256" key="1">
    <source>
        <dbReference type="ARBA" id="ARBA00010619"/>
    </source>
</evidence>
<dbReference type="InterPro" id="IPR038041">
    <property type="entry name" value="SMARCD1_SWIB_dom"/>
</dbReference>
<accession>A0A8C2UBW2</accession>
<name>A0A8C2UBW2_COTJA</name>
<dbReference type="SUPFAM" id="SSF47592">
    <property type="entry name" value="SWIB/MDM2 domain"/>
    <property type="match status" value="1"/>
</dbReference>
<evidence type="ECO:0000256" key="3">
    <source>
        <dbReference type="SAM" id="MobiDB-lite"/>
    </source>
</evidence>
<dbReference type="GO" id="GO:0005654">
    <property type="term" value="C:nucleoplasm"/>
    <property type="evidence" value="ECO:0007669"/>
    <property type="project" value="Ensembl"/>
</dbReference>
<feature type="compositionally biased region" description="Pro residues" evidence="3">
    <location>
        <begin position="36"/>
        <end position="45"/>
    </location>
</feature>
<evidence type="ECO:0000313" key="6">
    <source>
        <dbReference type="Proteomes" id="UP000694412"/>
    </source>
</evidence>
<dbReference type="PROSITE" id="PS51925">
    <property type="entry name" value="SWIB_MDM2"/>
    <property type="match status" value="1"/>
</dbReference>
<dbReference type="Proteomes" id="UP000694412">
    <property type="component" value="Chromosome LGE22C19W28_E50C23"/>
</dbReference>
<dbReference type="SMART" id="SM00151">
    <property type="entry name" value="SWIB"/>
    <property type="match status" value="1"/>
</dbReference>
<dbReference type="FunFam" id="1.10.245.10:FF:000001">
    <property type="entry name" value="SWI/SNF-related matrix-associated regulator of chromatin subfamily D member 3 isoform 1"/>
    <property type="match status" value="1"/>
</dbReference>
<dbReference type="InterPro" id="IPR036885">
    <property type="entry name" value="SWIB_MDM2_dom_sf"/>
</dbReference>
<keyword evidence="6" id="KW-1185">Reference proteome</keyword>
<dbReference type="GO" id="GO:0045815">
    <property type="term" value="P:transcription initiation-coupled chromatin remodeling"/>
    <property type="evidence" value="ECO:0007669"/>
    <property type="project" value="Ensembl"/>
</dbReference>
<reference evidence="5" key="1">
    <citation type="submission" date="2015-11" db="EMBL/GenBank/DDBJ databases">
        <authorList>
            <consortium name="International Coturnix japonica Genome Analysis Consortium"/>
            <person name="Warren W."/>
            <person name="Burt D.W."/>
            <person name="Antin P.B."/>
            <person name="Lanford R."/>
            <person name="Gros J."/>
            <person name="Wilson R.K."/>
        </authorList>
    </citation>
    <scope>NUCLEOTIDE SEQUENCE [LARGE SCALE GENOMIC DNA]</scope>
</reference>
<dbReference type="Gene3D" id="1.10.245.10">
    <property type="entry name" value="SWIB/MDM2 domain"/>
    <property type="match status" value="1"/>
</dbReference>
<keyword evidence="2" id="KW-0597">Phosphoprotein</keyword>
<dbReference type="GO" id="GO:0016514">
    <property type="term" value="C:SWI/SNF complex"/>
    <property type="evidence" value="ECO:0007669"/>
    <property type="project" value="Ensembl"/>
</dbReference>
<comment type="similarity">
    <text evidence="1">Belongs to the SMARCD family.</text>
</comment>
<reference evidence="5" key="2">
    <citation type="submission" date="2025-08" db="UniProtKB">
        <authorList>
            <consortium name="Ensembl"/>
        </authorList>
    </citation>
    <scope>IDENTIFICATION</scope>
</reference>
<dbReference type="InterPro" id="IPR019835">
    <property type="entry name" value="SWIB_domain"/>
</dbReference>
<dbReference type="GO" id="GO:0060090">
    <property type="term" value="F:molecular adaptor activity"/>
    <property type="evidence" value="ECO:0007669"/>
    <property type="project" value="Ensembl"/>
</dbReference>
<dbReference type="AlphaFoldDB" id="A0A8C2UBW2"/>
<evidence type="ECO:0000259" key="4">
    <source>
        <dbReference type="PROSITE" id="PS51925"/>
    </source>
</evidence>
<protein>
    <submittedName>
        <fullName evidence="5">SWI/SNF related BAF chromatin remodeling complex subunit D1</fullName>
    </submittedName>
</protein>
<reference evidence="5" key="3">
    <citation type="submission" date="2025-09" db="UniProtKB">
        <authorList>
            <consortium name="Ensembl"/>
        </authorList>
    </citation>
    <scope>IDENTIFICATION</scope>
</reference>
<dbReference type="CDD" id="cd17674">
    <property type="entry name" value="SWIB_BAF60A"/>
    <property type="match status" value="1"/>
</dbReference>
<dbReference type="GO" id="GO:0006337">
    <property type="term" value="P:nucleosome disassembly"/>
    <property type="evidence" value="ECO:0007669"/>
    <property type="project" value="Ensembl"/>
</dbReference>
<evidence type="ECO:0000256" key="2">
    <source>
        <dbReference type="ARBA" id="ARBA00022553"/>
    </source>
</evidence>
<dbReference type="GO" id="GO:0071565">
    <property type="term" value="C:nBAF complex"/>
    <property type="evidence" value="ECO:0007669"/>
    <property type="project" value="Ensembl"/>
</dbReference>
<feature type="domain" description="DM2" evidence="4">
    <location>
        <begin position="388"/>
        <end position="465"/>
    </location>
</feature>
<dbReference type="GO" id="GO:0071564">
    <property type="term" value="C:npBAF complex"/>
    <property type="evidence" value="ECO:0007669"/>
    <property type="project" value="Ensembl"/>
</dbReference>